<dbReference type="EMBL" id="BK015387">
    <property type="protein sequence ID" value="DAE04401.1"/>
    <property type="molecule type" value="Genomic_DNA"/>
</dbReference>
<name>A0A8S5PDE8_9CAUD</name>
<proteinExistence type="predicted"/>
<protein>
    <submittedName>
        <fullName evidence="1">Uncharacterized protein</fullName>
    </submittedName>
</protein>
<organism evidence="1">
    <name type="scientific">Myoviridae sp. ctBrv3</name>
    <dbReference type="NCBI Taxonomy" id="2825047"/>
    <lineage>
        <taxon>Viruses</taxon>
        <taxon>Duplodnaviria</taxon>
        <taxon>Heunggongvirae</taxon>
        <taxon>Uroviricota</taxon>
        <taxon>Caudoviricetes</taxon>
    </lineage>
</organism>
<reference evidence="1" key="1">
    <citation type="journal article" date="2021" name="Proc. Natl. Acad. Sci. U.S.A.">
        <title>A Catalog of Tens of Thousands of Viruses from Human Metagenomes Reveals Hidden Associations with Chronic Diseases.</title>
        <authorList>
            <person name="Tisza M.J."/>
            <person name="Buck C.B."/>
        </authorList>
    </citation>
    <scope>NUCLEOTIDE SEQUENCE</scope>
    <source>
        <strain evidence="1">CtBrv3</strain>
    </source>
</reference>
<sequence>MINNGIFEITIDSANLYAALDESKNLKSEITIIPAWLLQSSPDTSICGISFNSVATIGYFEKIKDKIHILPRDLGLHNIAFLSKDLNPFFKSIKDNGLETDNLILGLKQYDMNGQPFVACHYIKTQTKHVVHNERQPHTNKVITTEQDIFAQMNTIPATEVLKYVNYYSFYAFEDQYSRTVLKDYDLDSDEEFQNIMNNFKASDGIFAFTFKDSNGNRNFEYMSYINKSMLNIAKGDATTMEIRDNLNSQGANRFLVKYDIYKKSKKCKLTVLFMALKF</sequence>
<evidence type="ECO:0000313" key="1">
    <source>
        <dbReference type="EMBL" id="DAE04401.1"/>
    </source>
</evidence>
<accession>A0A8S5PDE8</accession>